<evidence type="ECO:0000313" key="1">
    <source>
        <dbReference type="EMBL" id="RMN21872.1"/>
    </source>
</evidence>
<dbReference type="Proteomes" id="UP000281372">
    <property type="component" value="Unassembled WGS sequence"/>
</dbReference>
<gene>
    <name evidence="1" type="ORF">ALQ64_03745</name>
</gene>
<proteinExistence type="predicted"/>
<dbReference type="RefSeq" id="WP_147464678.1">
    <property type="nucleotide sequence ID" value="NZ_RBOW01000820.1"/>
</dbReference>
<sequence length="165" mass="17965">MTKFDGSVGDALPDLMADSPLGAGFFTTAAEALAVRIALVARTLPILHNSKSDRIRYVLHFSENTQIEHFDEISSQSWANVISAGLENVTAITSLDTPQDYKALYILRVGLADDETCLEECAFFCDQPQLNFKAGCYEFSLCSAVKKGDFGKILISLSPSGDNFV</sequence>
<organism evidence="1 2">
    <name type="scientific">Pseudomonas cannabina</name>
    <dbReference type="NCBI Taxonomy" id="86840"/>
    <lineage>
        <taxon>Bacteria</taxon>
        <taxon>Pseudomonadati</taxon>
        <taxon>Pseudomonadota</taxon>
        <taxon>Gammaproteobacteria</taxon>
        <taxon>Pseudomonadales</taxon>
        <taxon>Pseudomonadaceae</taxon>
        <taxon>Pseudomonas</taxon>
    </lineage>
</organism>
<dbReference type="EMBL" id="RBOW01000820">
    <property type="protein sequence ID" value="RMN21872.1"/>
    <property type="molecule type" value="Genomic_DNA"/>
</dbReference>
<evidence type="ECO:0000313" key="2">
    <source>
        <dbReference type="Proteomes" id="UP000281372"/>
    </source>
</evidence>
<accession>A0A3M3KFH7</accession>
<reference evidence="1 2" key="1">
    <citation type="submission" date="2018-08" db="EMBL/GenBank/DDBJ databases">
        <title>Recombination of ecologically and evolutionarily significant loci maintains genetic cohesion in the Pseudomonas syringae species complex.</title>
        <authorList>
            <person name="Dillon M."/>
            <person name="Thakur S."/>
            <person name="Almeida R.N.D."/>
            <person name="Weir B.S."/>
            <person name="Guttman D.S."/>
        </authorList>
    </citation>
    <scope>NUCLEOTIDE SEQUENCE [LARGE SCALE GENOMIC DNA]</scope>
    <source>
        <strain evidence="1 2">ICMP 2821</strain>
    </source>
</reference>
<comment type="caution">
    <text evidence="1">The sequence shown here is derived from an EMBL/GenBank/DDBJ whole genome shotgun (WGS) entry which is preliminary data.</text>
</comment>
<name>A0A3M3KFH7_PSECA</name>
<dbReference type="AlphaFoldDB" id="A0A3M3KFH7"/>
<protein>
    <submittedName>
        <fullName evidence="1">Uncharacterized protein</fullName>
    </submittedName>
</protein>